<accession>A0AAN9FYM3</accession>
<evidence type="ECO:0000256" key="1">
    <source>
        <dbReference type="ARBA" id="ARBA00004123"/>
    </source>
</evidence>
<dbReference type="PANTHER" id="PTHR10985">
    <property type="entry name" value="BASIC HELIX-LOOP-HELIX TRANSCRIPTION FACTOR, HES-RELATED"/>
    <property type="match status" value="1"/>
</dbReference>
<sequence length="469" mass="47291">MEKADILEMAVKHLRQIQRQQYTSGGADPTLSDKYRLGFNECAQEVSRYLGAADDDDAELRARLLNHLANCIASADSPSPLSSPSSSPGPSLHGQGQVSSSTPGSADSSGSAGIVTPLTPIPVRPGSQPSGNLAGFSLAASGGGDPPLPAALLVSTGTAEINNNVATLANNNVVHAADGSGTNAGFRSVSHCVTLTTATSPPQTSFSAGKVIGELQVMPPKTATGGEVAFVLPANMMTGGQFHSYIIPIMTSPPTSVSFTHNPAAAGTAHASLPLPLPVMAAPHVSGTSVTAATPQGLVAFAPGGGISPATILPSSSVGHVVGLNASLAWHPAATSTVYNPSPFSAPAFSVAPVQTTSQAALAGPSSVSPSATVSSLTRAAQAGDSNIALLPSASPERSPENLSINPRLAFPGGSSVTGDSVEMREDVEDRSARVVGGLGSLLHSQLVRPQGGSAGFLPQGYENVWRPW</sequence>
<feature type="compositionally biased region" description="Low complexity" evidence="5">
    <location>
        <begin position="99"/>
        <end position="113"/>
    </location>
</feature>
<evidence type="ECO:0000256" key="2">
    <source>
        <dbReference type="ARBA" id="ARBA00023015"/>
    </source>
</evidence>
<reference evidence="7 8" key="1">
    <citation type="submission" date="2024-02" db="EMBL/GenBank/DDBJ databases">
        <title>Chromosome-scale genome assembly of the rough periwinkle Littorina saxatilis.</title>
        <authorList>
            <person name="De Jode A."/>
            <person name="Faria R."/>
            <person name="Formenti G."/>
            <person name="Sims Y."/>
            <person name="Smith T.P."/>
            <person name="Tracey A."/>
            <person name="Wood J.M.D."/>
            <person name="Zagrodzka Z.B."/>
            <person name="Johannesson K."/>
            <person name="Butlin R.K."/>
            <person name="Leder E.H."/>
        </authorList>
    </citation>
    <scope>NUCLEOTIDE SEQUENCE [LARGE SCALE GENOMIC DNA]</scope>
    <source>
        <strain evidence="7">Snail1</strain>
        <tissue evidence="7">Muscle</tissue>
    </source>
</reference>
<dbReference type="GO" id="GO:0005634">
    <property type="term" value="C:nucleus"/>
    <property type="evidence" value="ECO:0007669"/>
    <property type="project" value="UniProtKB-SubCell"/>
</dbReference>
<dbReference type="Pfam" id="PF07527">
    <property type="entry name" value="Hairy_orange"/>
    <property type="match status" value="1"/>
</dbReference>
<dbReference type="GO" id="GO:0003677">
    <property type="term" value="F:DNA binding"/>
    <property type="evidence" value="ECO:0007669"/>
    <property type="project" value="InterPro"/>
</dbReference>
<name>A0AAN9FYM3_9CAEN</name>
<keyword evidence="8" id="KW-1185">Reference proteome</keyword>
<dbReference type="Proteomes" id="UP001374579">
    <property type="component" value="Unassembled WGS sequence"/>
</dbReference>
<feature type="compositionally biased region" description="Low complexity" evidence="5">
    <location>
        <begin position="77"/>
        <end position="92"/>
    </location>
</feature>
<evidence type="ECO:0000313" key="7">
    <source>
        <dbReference type="EMBL" id="KAK7089104.1"/>
    </source>
</evidence>
<dbReference type="SUPFAM" id="SSF158457">
    <property type="entry name" value="Orange domain-like"/>
    <property type="match status" value="1"/>
</dbReference>
<keyword evidence="2" id="KW-0805">Transcription regulation</keyword>
<dbReference type="PROSITE" id="PS51054">
    <property type="entry name" value="ORANGE"/>
    <property type="match status" value="1"/>
</dbReference>
<dbReference type="AlphaFoldDB" id="A0AAN9FYM3"/>
<dbReference type="SMART" id="SM00511">
    <property type="entry name" value="ORANGE"/>
    <property type="match status" value="1"/>
</dbReference>
<feature type="region of interest" description="Disordered" evidence="5">
    <location>
        <begin position="392"/>
        <end position="420"/>
    </location>
</feature>
<dbReference type="GO" id="GO:0006355">
    <property type="term" value="P:regulation of DNA-templated transcription"/>
    <property type="evidence" value="ECO:0007669"/>
    <property type="project" value="InterPro"/>
</dbReference>
<evidence type="ECO:0000313" key="8">
    <source>
        <dbReference type="Proteomes" id="UP001374579"/>
    </source>
</evidence>
<organism evidence="7 8">
    <name type="scientific">Littorina saxatilis</name>
    <dbReference type="NCBI Taxonomy" id="31220"/>
    <lineage>
        <taxon>Eukaryota</taxon>
        <taxon>Metazoa</taxon>
        <taxon>Spiralia</taxon>
        <taxon>Lophotrochozoa</taxon>
        <taxon>Mollusca</taxon>
        <taxon>Gastropoda</taxon>
        <taxon>Caenogastropoda</taxon>
        <taxon>Littorinimorpha</taxon>
        <taxon>Littorinoidea</taxon>
        <taxon>Littorinidae</taxon>
        <taxon>Littorina</taxon>
    </lineage>
</organism>
<evidence type="ECO:0000256" key="5">
    <source>
        <dbReference type="SAM" id="MobiDB-lite"/>
    </source>
</evidence>
<feature type="domain" description="Orange" evidence="6">
    <location>
        <begin position="35"/>
        <end position="68"/>
    </location>
</feature>
<evidence type="ECO:0000259" key="6">
    <source>
        <dbReference type="PROSITE" id="PS51054"/>
    </source>
</evidence>
<dbReference type="Gene3D" id="6.10.250.980">
    <property type="match status" value="1"/>
</dbReference>
<dbReference type="EMBL" id="JBAMIC010002919">
    <property type="protein sequence ID" value="KAK7089104.1"/>
    <property type="molecule type" value="Genomic_DNA"/>
</dbReference>
<dbReference type="InterPro" id="IPR003650">
    <property type="entry name" value="Orange_dom"/>
</dbReference>
<gene>
    <name evidence="7" type="ORF">V1264_024433</name>
</gene>
<feature type="region of interest" description="Disordered" evidence="5">
    <location>
        <begin position="76"/>
        <end position="138"/>
    </location>
</feature>
<protein>
    <recommendedName>
        <fullName evidence="6">Orange domain-containing protein</fullName>
    </recommendedName>
</protein>
<dbReference type="InterPro" id="IPR050370">
    <property type="entry name" value="HES_HEY"/>
</dbReference>
<comment type="subcellular location">
    <subcellularLocation>
        <location evidence="1">Nucleus</location>
    </subcellularLocation>
</comment>
<comment type="caution">
    <text evidence="7">The sequence shown here is derived from an EMBL/GenBank/DDBJ whole genome shotgun (WGS) entry which is preliminary data.</text>
</comment>
<evidence type="ECO:0000256" key="4">
    <source>
        <dbReference type="ARBA" id="ARBA00023242"/>
    </source>
</evidence>
<keyword evidence="3" id="KW-0804">Transcription</keyword>
<proteinExistence type="predicted"/>
<evidence type="ECO:0000256" key="3">
    <source>
        <dbReference type="ARBA" id="ARBA00023163"/>
    </source>
</evidence>
<keyword evidence="4" id="KW-0539">Nucleus</keyword>